<proteinExistence type="predicted"/>
<reference evidence="1" key="2">
    <citation type="submission" date="2020-09" db="EMBL/GenBank/DDBJ databases">
        <authorList>
            <person name="Sun Q."/>
            <person name="Zhou Y."/>
        </authorList>
    </citation>
    <scope>NUCLEOTIDE SEQUENCE</scope>
    <source>
        <strain evidence="1">CGMCC 1.15085</strain>
    </source>
</reference>
<sequence>MAEQRRPVEIPGAPPGVRLHAVAEEVIRTRAIAEALGETLDLPVVSIDPADAAEHFGVVAHFFGQTLTGASALTRELLAWEPAGPTLLDDIRSGAYTD</sequence>
<evidence type="ECO:0000313" key="1">
    <source>
        <dbReference type="EMBL" id="GGB30860.1"/>
    </source>
</evidence>
<dbReference type="RefSeq" id="WP_188837019.1">
    <property type="nucleotide sequence ID" value="NZ_BMHI01000003.1"/>
</dbReference>
<dbReference type="EMBL" id="BMHI01000003">
    <property type="protein sequence ID" value="GGB30860.1"/>
    <property type="molecule type" value="Genomic_DNA"/>
</dbReference>
<evidence type="ECO:0000313" key="2">
    <source>
        <dbReference type="Proteomes" id="UP000636793"/>
    </source>
</evidence>
<reference evidence="1" key="1">
    <citation type="journal article" date="2014" name="Int. J. Syst. Evol. Microbiol.">
        <title>Complete genome sequence of Corynebacterium casei LMG S-19264T (=DSM 44701T), isolated from a smear-ripened cheese.</title>
        <authorList>
            <consortium name="US DOE Joint Genome Institute (JGI-PGF)"/>
            <person name="Walter F."/>
            <person name="Albersmeier A."/>
            <person name="Kalinowski J."/>
            <person name="Ruckert C."/>
        </authorList>
    </citation>
    <scope>NUCLEOTIDE SEQUENCE</scope>
    <source>
        <strain evidence="1">CGMCC 1.15085</strain>
    </source>
</reference>
<accession>A0A916WTB4</accession>
<name>A0A916WTB4_9MICO</name>
<organism evidence="1 2">
    <name type="scientific">Flexivirga endophytica</name>
    <dbReference type="NCBI Taxonomy" id="1849103"/>
    <lineage>
        <taxon>Bacteria</taxon>
        <taxon>Bacillati</taxon>
        <taxon>Actinomycetota</taxon>
        <taxon>Actinomycetes</taxon>
        <taxon>Micrococcales</taxon>
        <taxon>Dermacoccaceae</taxon>
        <taxon>Flexivirga</taxon>
    </lineage>
</organism>
<dbReference type="Proteomes" id="UP000636793">
    <property type="component" value="Unassembled WGS sequence"/>
</dbReference>
<protein>
    <submittedName>
        <fullName evidence="1">Uncharacterized protein</fullName>
    </submittedName>
</protein>
<dbReference type="AlphaFoldDB" id="A0A916WTB4"/>
<comment type="caution">
    <text evidence="1">The sequence shown here is derived from an EMBL/GenBank/DDBJ whole genome shotgun (WGS) entry which is preliminary data.</text>
</comment>
<keyword evidence="2" id="KW-1185">Reference proteome</keyword>
<gene>
    <name evidence="1" type="ORF">GCM10011492_21710</name>
</gene>